<dbReference type="AlphaFoldDB" id="A4G327"/>
<dbReference type="PANTHER" id="PTHR23028:SF53">
    <property type="entry name" value="ACYL_TRANSF_3 DOMAIN-CONTAINING PROTEIN"/>
    <property type="match status" value="1"/>
</dbReference>
<evidence type="ECO:0000313" key="3">
    <source>
        <dbReference type="EMBL" id="CAL60914.1"/>
    </source>
</evidence>
<keyword evidence="3" id="KW-0808">Transferase</keyword>
<reference evidence="3 4" key="1">
    <citation type="journal article" date="2007" name="PLoS Genet.">
        <title>A tale of two oxidation states: bacterial colonization of arsenic-rich environments.</title>
        <authorList>
            <person name="Muller D."/>
            <person name="Medigue C."/>
            <person name="Koechler S."/>
            <person name="Barbe V."/>
            <person name="Barakat M."/>
            <person name="Talla E."/>
            <person name="Bonnefoy V."/>
            <person name="Krin E."/>
            <person name="Arsene-Ploetze F."/>
            <person name="Carapito C."/>
            <person name="Chandler M."/>
            <person name="Cournoyer B."/>
            <person name="Cruveiller S."/>
            <person name="Dossat C."/>
            <person name="Duval S."/>
            <person name="Heymann M."/>
            <person name="Leize E."/>
            <person name="Lieutaud A."/>
            <person name="Lievremont D."/>
            <person name="Makita Y."/>
            <person name="Mangenot S."/>
            <person name="Nitschke W."/>
            <person name="Ortet P."/>
            <person name="Perdrial N."/>
            <person name="Schoepp B."/>
            <person name="Siguier N."/>
            <person name="Simeonova D.D."/>
            <person name="Rouy Z."/>
            <person name="Segurens B."/>
            <person name="Turlin E."/>
            <person name="Vallenet D."/>
            <person name="Van Dorsselaer A."/>
            <person name="Weiss S."/>
            <person name="Weissenbach J."/>
            <person name="Lett M.C."/>
            <person name="Danchin A."/>
            <person name="Bertin P.N."/>
        </authorList>
    </citation>
    <scope>NUCLEOTIDE SEQUENCE [LARGE SCALE GENOMIC DNA]</scope>
    <source>
        <strain evidence="4">ULPAs1</strain>
    </source>
</reference>
<dbReference type="Pfam" id="PF01757">
    <property type="entry name" value="Acyl_transf_3"/>
    <property type="match status" value="1"/>
</dbReference>
<evidence type="ECO:0000313" key="4">
    <source>
        <dbReference type="Proteomes" id="UP000006697"/>
    </source>
</evidence>
<dbReference type="HOGENOM" id="CLU_005679_1_4_4"/>
<gene>
    <name evidence="3" type="ordered locus">HEAR0720</name>
</gene>
<proteinExistence type="predicted"/>
<dbReference type="InterPro" id="IPR002656">
    <property type="entry name" value="Acyl_transf_3_dom"/>
</dbReference>
<feature type="transmembrane region" description="Helical" evidence="1">
    <location>
        <begin position="291"/>
        <end position="308"/>
    </location>
</feature>
<accession>A4G327</accession>
<dbReference type="STRING" id="204773.HEAR0720"/>
<dbReference type="eggNOG" id="COG1835">
    <property type="taxonomic scope" value="Bacteria"/>
</dbReference>
<dbReference type="OrthoDB" id="9814807at2"/>
<dbReference type="KEGG" id="har:HEAR0720"/>
<evidence type="ECO:0000259" key="2">
    <source>
        <dbReference type="Pfam" id="PF01757"/>
    </source>
</evidence>
<organism evidence="3 4">
    <name type="scientific">Herminiimonas arsenicoxydans</name>
    <dbReference type="NCBI Taxonomy" id="204773"/>
    <lineage>
        <taxon>Bacteria</taxon>
        <taxon>Pseudomonadati</taxon>
        <taxon>Pseudomonadota</taxon>
        <taxon>Betaproteobacteria</taxon>
        <taxon>Burkholderiales</taxon>
        <taxon>Oxalobacteraceae</taxon>
        <taxon>Herminiimonas</taxon>
    </lineage>
</organism>
<dbReference type="Proteomes" id="UP000006697">
    <property type="component" value="Chromosome"/>
</dbReference>
<keyword evidence="1" id="KW-0472">Membrane</keyword>
<feature type="transmembrane region" description="Helical" evidence="1">
    <location>
        <begin position="12"/>
        <end position="30"/>
    </location>
</feature>
<sequence>MKSTLHLKVLDGWRGISILCVLAAHLLPVGPKSLQLNAMFGLLGMALFFTLSGFLITSFLLKNPSTLDFLVRRFFRIIPLAWLYLAIALGLAGASSDIWLAHYFFYANLPPTHLVSLTEHIWSLCMEMQFYIGIALMFAVFGVRSLLAIPLIGLLFTLLRVTDGVYASSVSYYRMDEILAGCTLALIIHQRLGSRALAWLQRMPQWPLLLLLLISCHEQGAALNYLRPYLAALLVGTTILHPGRAMASLLDNRVLFYLATISYALYVIHPMLAVGTWLGSGDVIIKYLKRPLLFVVLFALAHVSTFYYESWWTGSGKTLIKKLKLNTA</sequence>
<feature type="domain" description="Acyltransferase 3" evidence="2">
    <location>
        <begin position="10"/>
        <end position="302"/>
    </location>
</feature>
<dbReference type="PANTHER" id="PTHR23028">
    <property type="entry name" value="ACETYLTRANSFERASE"/>
    <property type="match status" value="1"/>
</dbReference>
<feature type="transmembrane region" description="Helical" evidence="1">
    <location>
        <begin position="73"/>
        <end position="94"/>
    </location>
</feature>
<dbReference type="EMBL" id="CU207211">
    <property type="protein sequence ID" value="CAL60914.1"/>
    <property type="molecule type" value="Genomic_DNA"/>
</dbReference>
<feature type="transmembrane region" description="Helical" evidence="1">
    <location>
        <begin position="130"/>
        <end position="159"/>
    </location>
</feature>
<dbReference type="GO" id="GO:0000271">
    <property type="term" value="P:polysaccharide biosynthetic process"/>
    <property type="evidence" value="ECO:0007669"/>
    <property type="project" value="TreeGrafter"/>
</dbReference>
<protein>
    <submittedName>
        <fullName evidence="3">Acyltransferase 3</fullName>
    </submittedName>
</protein>
<keyword evidence="4" id="KW-1185">Reference proteome</keyword>
<keyword evidence="1" id="KW-1133">Transmembrane helix</keyword>
<dbReference type="GO" id="GO:0016747">
    <property type="term" value="F:acyltransferase activity, transferring groups other than amino-acyl groups"/>
    <property type="evidence" value="ECO:0007669"/>
    <property type="project" value="InterPro"/>
</dbReference>
<dbReference type="InterPro" id="IPR050879">
    <property type="entry name" value="Acyltransferase_3"/>
</dbReference>
<feature type="transmembrane region" description="Helical" evidence="1">
    <location>
        <begin position="36"/>
        <end position="61"/>
    </location>
</feature>
<feature type="transmembrane region" description="Helical" evidence="1">
    <location>
        <begin position="254"/>
        <end position="279"/>
    </location>
</feature>
<evidence type="ECO:0000256" key="1">
    <source>
        <dbReference type="SAM" id="Phobius"/>
    </source>
</evidence>
<dbReference type="GO" id="GO:0016020">
    <property type="term" value="C:membrane"/>
    <property type="evidence" value="ECO:0007669"/>
    <property type="project" value="TreeGrafter"/>
</dbReference>
<keyword evidence="3" id="KW-0012">Acyltransferase</keyword>
<keyword evidence="1" id="KW-0812">Transmembrane</keyword>
<name>A4G327_HERAR</name>